<comment type="caution">
    <text evidence="1">The sequence shown here is derived from an EMBL/GenBank/DDBJ whole genome shotgun (WGS) entry which is preliminary data.</text>
</comment>
<keyword evidence="2" id="KW-1185">Reference proteome</keyword>
<sequence length="80" mass="8883">MFYRQFAVKLSLPDKTLQGVTELAETGNLRFGPLIQWAQSWADYFGQPVPWQASQNGKLVREGVARPASADRATVEGSSR</sequence>
<evidence type="ECO:0000313" key="2">
    <source>
        <dbReference type="Proteomes" id="UP001165092"/>
    </source>
</evidence>
<proteinExistence type="predicted"/>
<dbReference type="AlphaFoldDB" id="A0A9W6P8R6"/>
<name>A0A9W6P8R6_9ACTN</name>
<organism evidence="1 2">
    <name type="scientific">Nocardiopsis ansamitocini</name>
    <dbReference type="NCBI Taxonomy" id="1670832"/>
    <lineage>
        <taxon>Bacteria</taxon>
        <taxon>Bacillati</taxon>
        <taxon>Actinomycetota</taxon>
        <taxon>Actinomycetes</taxon>
        <taxon>Streptosporangiales</taxon>
        <taxon>Nocardiopsidaceae</taxon>
        <taxon>Nocardiopsis</taxon>
    </lineage>
</organism>
<gene>
    <name evidence="1" type="ORF">Nans01_34230</name>
</gene>
<reference evidence="1" key="1">
    <citation type="submission" date="2023-02" db="EMBL/GenBank/DDBJ databases">
        <title>Nocardiopsis ansamitocini NBRC 112285.</title>
        <authorList>
            <person name="Ichikawa N."/>
            <person name="Sato H."/>
            <person name="Tonouchi N."/>
        </authorList>
    </citation>
    <scope>NUCLEOTIDE SEQUENCE</scope>
    <source>
        <strain evidence="1">NBRC 112285</strain>
    </source>
</reference>
<protein>
    <submittedName>
        <fullName evidence="1">Uncharacterized protein</fullName>
    </submittedName>
</protein>
<dbReference type="Proteomes" id="UP001165092">
    <property type="component" value="Unassembled WGS sequence"/>
</dbReference>
<evidence type="ECO:0000313" key="1">
    <source>
        <dbReference type="EMBL" id="GLU49072.1"/>
    </source>
</evidence>
<accession>A0A9W6P8R6</accession>
<dbReference type="EMBL" id="BSQG01000005">
    <property type="protein sequence ID" value="GLU49072.1"/>
    <property type="molecule type" value="Genomic_DNA"/>
</dbReference>